<dbReference type="OrthoDB" id="2737818at2"/>
<protein>
    <submittedName>
        <fullName evidence="1">Uncharacterized protein</fullName>
    </submittedName>
</protein>
<name>A0A4Y8PVA3_9BACL</name>
<dbReference type="Proteomes" id="UP000298246">
    <property type="component" value="Unassembled WGS sequence"/>
</dbReference>
<sequence length="112" mass="13329">MTKNGYVRTTWFAEGEIHFRQTVCGEEKTLIWVSSAKSNVGFTMIMYDFIEWCRREMNLNIEVDMSWNHHRGFAVSNSDWPLVRSEMIRFIHLHNIQASENDDIFSDGEWYS</sequence>
<evidence type="ECO:0000313" key="2">
    <source>
        <dbReference type="Proteomes" id="UP000298246"/>
    </source>
</evidence>
<accession>A0A4Y8PVA3</accession>
<organism evidence="1 2">
    <name type="scientific">Paenibacillus athensensis</name>
    <dbReference type="NCBI Taxonomy" id="1967502"/>
    <lineage>
        <taxon>Bacteria</taxon>
        <taxon>Bacillati</taxon>
        <taxon>Bacillota</taxon>
        <taxon>Bacilli</taxon>
        <taxon>Bacillales</taxon>
        <taxon>Paenibacillaceae</taxon>
        <taxon>Paenibacillus</taxon>
    </lineage>
</organism>
<reference evidence="1 2" key="1">
    <citation type="submission" date="2017-03" db="EMBL/GenBank/DDBJ databases">
        <title>Isolation of Levoglucosan Utilizing Bacteria.</title>
        <authorList>
            <person name="Arya A.S."/>
        </authorList>
    </citation>
    <scope>NUCLEOTIDE SEQUENCE [LARGE SCALE GENOMIC DNA]</scope>
    <source>
        <strain evidence="1 2">MEC069</strain>
    </source>
</reference>
<dbReference type="AlphaFoldDB" id="A0A4Y8PVA3"/>
<comment type="caution">
    <text evidence="1">The sequence shown here is derived from an EMBL/GenBank/DDBJ whole genome shotgun (WGS) entry which is preliminary data.</text>
</comment>
<evidence type="ECO:0000313" key="1">
    <source>
        <dbReference type="EMBL" id="TFE84565.1"/>
    </source>
</evidence>
<proteinExistence type="predicted"/>
<keyword evidence="2" id="KW-1185">Reference proteome</keyword>
<dbReference type="EMBL" id="MYFO01000033">
    <property type="protein sequence ID" value="TFE84565.1"/>
    <property type="molecule type" value="Genomic_DNA"/>
</dbReference>
<gene>
    <name evidence="1" type="ORF">B5M42_19625</name>
</gene>